<dbReference type="Proteomes" id="UP001177021">
    <property type="component" value="Unassembled WGS sequence"/>
</dbReference>
<organism evidence="1 2">
    <name type="scientific">Trifolium pratense</name>
    <name type="common">Red clover</name>
    <dbReference type="NCBI Taxonomy" id="57577"/>
    <lineage>
        <taxon>Eukaryota</taxon>
        <taxon>Viridiplantae</taxon>
        <taxon>Streptophyta</taxon>
        <taxon>Embryophyta</taxon>
        <taxon>Tracheophyta</taxon>
        <taxon>Spermatophyta</taxon>
        <taxon>Magnoliopsida</taxon>
        <taxon>eudicotyledons</taxon>
        <taxon>Gunneridae</taxon>
        <taxon>Pentapetalae</taxon>
        <taxon>rosids</taxon>
        <taxon>fabids</taxon>
        <taxon>Fabales</taxon>
        <taxon>Fabaceae</taxon>
        <taxon>Papilionoideae</taxon>
        <taxon>50 kb inversion clade</taxon>
        <taxon>NPAAA clade</taxon>
        <taxon>Hologalegina</taxon>
        <taxon>IRL clade</taxon>
        <taxon>Trifolieae</taxon>
        <taxon>Trifolium</taxon>
    </lineage>
</organism>
<protein>
    <submittedName>
        <fullName evidence="1">Uncharacterized protein</fullName>
    </submittedName>
</protein>
<name>A0ACB0IJS0_TRIPR</name>
<keyword evidence="2" id="KW-1185">Reference proteome</keyword>
<comment type="caution">
    <text evidence="1">The sequence shown here is derived from an EMBL/GenBank/DDBJ whole genome shotgun (WGS) entry which is preliminary data.</text>
</comment>
<evidence type="ECO:0000313" key="1">
    <source>
        <dbReference type="EMBL" id="CAJ2632205.1"/>
    </source>
</evidence>
<sequence length="316" mass="35441">MESKTEKQMTSAAAFVEGGVQESCDDACSICLEEFCDNDPSTLTVCRHEFHLQCVLDWCQRSSQCPMCWQPISLTDPTGQELFKAVEQERNWWATSSRNVNTSHPREGVNDYNLEERILQHLAVVASNERIHQLGRREGQQIQPRQRTVQFQTESSSTNGSTNMESNDQETYSRDRSDAANSSQINQNRARPSESHSFSDTLRSRLNAASMRYKESISKGTRCWKNKLLFSRSSSIAEVGTDARKEMNPGTSRASQSRKFIGAKKKHRVPKTSLSNGLKEGSIGEASNQNCVEVDEKYFSCDNSTPTTSSTGSHSN</sequence>
<accession>A0ACB0IJS0</accession>
<evidence type="ECO:0000313" key="2">
    <source>
        <dbReference type="Proteomes" id="UP001177021"/>
    </source>
</evidence>
<proteinExistence type="predicted"/>
<dbReference type="EMBL" id="CASHSV030000001">
    <property type="protein sequence ID" value="CAJ2632205.1"/>
    <property type="molecule type" value="Genomic_DNA"/>
</dbReference>
<gene>
    <name evidence="1" type="ORF">MILVUS5_LOCUS3555</name>
</gene>
<reference evidence="1" key="1">
    <citation type="submission" date="2023-10" db="EMBL/GenBank/DDBJ databases">
        <authorList>
            <person name="Rodriguez Cubillos JULIANA M."/>
            <person name="De Vega J."/>
        </authorList>
    </citation>
    <scope>NUCLEOTIDE SEQUENCE</scope>
</reference>